<name>A0A7C9ML71_9BACT</name>
<dbReference type="SUPFAM" id="SSF53822">
    <property type="entry name" value="Periplasmic binding protein-like I"/>
    <property type="match status" value="1"/>
</dbReference>
<dbReference type="RefSeq" id="WP_160960880.1">
    <property type="nucleotide sequence ID" value="NZ_WVUD01000016.1"/>
</dbReference>
<comment type="caution">
    <text evidence="1">The sequence shown here is derived from an EMBL/GenBank/DDBJ whole genome shotgun (WGS) entry which is preliminary data.</text>
</comment>
<proteinExistence type="predicted"/>
<dbReference type="EMBL" id="WVUD01000016">
    <property type="protein sequence ID" value="MYL83533.1"/>
    <property type="molecule type" value="Genomic_DNA"/>
</dbReference>
<dbReference type="OrthoDB" id="9776955at2"/>
<accession>A0A7C9ML71</accession>
<dbReference type="Proteomes" id="UP000482487">
    <property type="component" value="Unassembled WGS sequence"/>
</dbReference>
<evidence type="ECO:0000313" key="2">
    <source>
        <dbReference type="Proteomes" id="UP000482487"/>
    </source>
</evidence>
<dbReference type="Gene3D" id="3.40.50.2300">
    <property type="match status" value="2"/>
</dbReference>
<gene>
    <name evidence="1" type="ORF">GTA51_10400</name>
</gene>
<keyword evidence="2" id="KW-1185">Reference proteome</keyword>
<reference evidence="1 2" key="1">
    <citation type="submission" date="2020-01" db="EMBL/GenBank/DDBJ databases">
        <title>Genome sequence of Desulfovibrio aerotolerans DSM 16695(T).</title>
        <authorList>
            <person name="Karnachuk O."/>
            <person name="Avakyan M."/>
            <person name="Mardanov A."/>
            <person name="Kadnikov V."/>
            <person name="Ravin N."/>
        </authorList>
    </citation>
    <scope>NUCLEOTIDE SEQUENCE [LARGE SCALE GENOMIC DNA]</scope>
    <source>
        <strain evidence="1 2">DSM 16695</strain>
    </source>
</reference>
<dbReference type="PANTHER" id="PTHR35271:SF1">
    <property type="entry name" value="ABC TRANSPORTER, SUBSTRATE-BINDING LIPOPROTEIN"/>
    <property type="match status" value="1"/>
</dbReference>
<dbReference type="Pfam" id="PF04392">
    <property type="entry name" value="ABC_sub_bind"/>
    <property type="match status" value="1"/>
</dbReference>
<sequence>MTVAMYKTTALLVLVLAAGGLAAWQGLVPKQPPRPLVIGVVQFTANNLDTLAGFQEDMAAAGFVAGHDVTYLIPEPATSATELRQTLDALLPQNPDLIFASPTAAAVAAKEATAQNRIPVIFGPVNDPVSSGVVNNIHQPEANLTGVRLAPSEGRRLQALLQLAPRTKTVFVPYNPAEASALASLRQIREAAAALGVELAVAPISAAPDFAINTALVPPQASAIFLPREGLVLSRFREFMTVAEARRLPMSSPRLDHVEQGVLTGYGFSGPDIGKQAARMARLALTGVKPSGIPVETARDYLAINLETAARIGLDVPESFLKQAQRIVVAHPERSVP</sequence>
<dbReference type="InterPro" id="IPR007487">
    <property type="entry name" value="ABC_transpt-TYRBP-like"/>
</dbReference>
<evidence type="ECO:0000313" key="1">
    <source>
        <dbReference type="EMBL" id="MYL83533.1"/>
    </source>
</evidence>
<protein>
    <recommendedName>
        <fullName evidence="3">ABC transporter substrate-binding protein</fullName>
    </recommendedName>
</protein>
<dbReference type="PANTHER" id="PTHR35271">
    <property type="entry name" value="ABC TRANSPORTER, SUBSTRATE-BINDING LIPOPROTEIN-RELATED"/>
    <property type="match status" value="1"/>
</dbReference>
<dbReference type="CDD" id="cd06325">
    <property type="entry name" value="PBP1_ABC_unchar_transporter"/>
    <property type="match status" value="1"/>
</dbReference>
<organism evidence="1 2">
    <name type="scientific">Solidesulfovibrio aerotolerans</name>
    <dbReference type="NCBI Taxonomy" id="295255"/>
    <lineage>
        <taxon>Bacteria</taxon>
        <taxon>Pseudomonadati</taxon>
        <taxon>Thermodesulfobacteriota</taxon>
        <taxon>Desulfovibrionia</taxon>
        <taxon>Desulfovibrionales</taxon>
        <taxon>Desulfovibrionaceae</taxon>
        <taxon>Solidesulfovibrio</taxon>
    </lineage>
</organism>
<evidence type="ECO:0008006" key="3">
    <source>
        <dbReference type="Google" id="ProtNLM"/>
    </source>
</evidence>
<dbReference type="AlphaFoldDB" id="A0A7C9ML71"/>
<dbReference type="InterPro" id="IPR028082">
    <property type="entry name" value="Peripla_BP_I"/>
</dbReference>